<proteinExistence type="predicted"/>
<evidence type="ECO:0000313" key="2">
    <source>
        <dbReference type="Proteomes" id="UP001066276"/>
    </source>
</evidence>
<dbReference type="EMBL" id="JANPWB010000002">
    <property type="protein sequence ID" value="KAJ1205173.1"/>
    <property type="molecule type" value="Genomic_DNA"/>
</dbReference>
<dbReference type="AlphaFoldDB" id="A0AAV7VU09"/>
<sequence>MEEVRQLGVCYLLRDLGGEGEKRDGAVVGEVFRVCFGFFEECGDFGVLRGVWEGCGVEGAVDYGAELGSDDWAGLVEDVVGAGVCGGA</sequence>
<organism evidence="1 2">
    <name type="scientific">Pleurodeles waltl</name>
    <name type="common">Iberian ribbed newt</name>
    <dbReference type="NCBI Taxonomy" id="8319"/>
    <lineage>
        <taxon>Eukaryota</taxon>
        <taxon>Metazoa</taxon>
        <taxon>Chordata</taxon>
        <taxon>Craniata</taxon>
        <taxon>Vertebrata</taxon>
        <taxon>Euteleostomi</taxon>
        <taxon>Amphibia</taxon>
        <taxon>Batrachia</taxon>
        <taxon>Caudata</taxon>
        <taxon>Salamandroidea</taxon>
        <taxon>Salamandridae</taxon>
        <taxon>Pleurodelinae</taxon>
        <taxon>Pleurodeles</taxon>
    </lineage>
</organism>
<name>A0AAV7VU09_PLEWA</name>
<dbReference type="Proteomes" id="UP001066276">
    <property type="component" value="Chromosome 1_2"/>
</dbReference>
<protein>
    <submittedName>
        <fullName evidence="1">Uncharacterized protein</fullName>
    </submittedName>
</protein>
<gene>
    <name evidence="1" type="ORF">NDU88_000608</name>
</gene>
<comment type="caution">
    <text evidence="1">The sequence shown here is derived from an EMBL/GenBank/DDBJ whole genome shotgun (WGS) entry which is preliminary data.</text>
</comment>
<keyword evidence="2" id="KW-1185">Reference proteome</keyword>
<reference evidence="1" key="1">
    <citation type="journal article" date="2022" name="bioRxiv">
        <title>Sequencing and chromosome-scale assembly of the giantPleurodeles waltlgenome.</title>
        <authorList>
            <person name="Brown T."/>
            <person name="Elewa A."/>
            <person name="Iarovenko S."/>
            <person name="Subramanian E."/>
            <person name="Araus A.J."/>
            <person name="Petzold A."/>
            <person name="Susuki M."/>
            <person name="Suzuki K.-i.T."/>
            <person name="Hayashi T."/>
            <person name="Toyoda A."/>
            <person name="Oliveira C."/>
            <person name="Osipova E."/>
            <person name="Leigh N.D."/>
            <person name="Simon A."/>
            <person name="Yun M.H."/>
        </authorList>
    </citation>
    <scope>NUCLEOTIDE SEQUENCE</scope>
    <source>
        <strain evidence="1">20211129_DDA</strain>
        <tissue evidence="1">Liver</tissue>
    </source>
</reference>
<evidence type="ECO:0000313" key="1">
    <source>
        <dbReference type="EMBL" id="KAJ1205173.1"/>
    </source>
</evidence>
<accession>A0AAV7VU09</accession>